<dbReference type="InterPro" id="IPR001119">
    <property type="entry name" value="SLH_dom"/>
</dbReference>
<evidence type="ECO:0000313" key="5">
    <source>
        <dbReference type="Proteomes" id="UP000199337"/>
    </source>
</evidence>
<protein>
    <submittedName>
        <fullName evidence="4">S-layer homology domain-containing protein</fullName>
    </submittedName>
</protein>
<accession>A0A1I2QGJ4</accession>
<feature type="domain" description="SLH" evidence="3">
    <location>
        <begin position="192"/>
        <end position="258"/>
    </location>
</feature>
<dbReference type="STRING" id="341036.SAMN05660649_01154"/>
<dbReference type="SUPFAM" id="SSF54001">
    <property type="entry name" value="Cysteine proteinases"/>
    <property type="match status" value="1"/>
</dbReference>
<dbReference type="PANTHER" id="PTHR43308">
    <property type="entry name" value="OUTER MEMBRANE PROTEIN ALPHA-RELATED"/>
    <property type="match status" value="1"/>
</dbReference>
<dbReference type="Gene3D" id="3.10.620.30">
    <property type="match status" value="1"/>
</dbReference>
<reference evidence="5" key="1">
    <citation type="submission" date="2016-10" db="EMBL/GenBank/DDBJ databases">
        <authorList>
            <person name="Varghese N."/>
            <person name="Submissions S."/>
        </authorList>
    </citation>
    <scope>NUCLEOTIDE SEQUENCE [LARGE SCALE GENOMIC DNA]</scope>
    <source>
        <strain evidence="5">DSM 17038</strain>
    </source>
</reference>
<evidence type="ECO:0000256" key="2">
    <source>
        <dbReference type="SAM" id="SignalP"/>
    </source>
</evidence>
<dbReference type="Proteomes" id="UP000199337">
    <property type="component" value="Unassembled WGS sequence"/>
</dbReference>
<dbReference type="InterPro" id="IPR038765">
    <property type="entry name" value="Papain-like_cys_pep_sf"/>
</dbReference>
<feature type="signal peptide" evidence="2">
    <location>
        <begin position="1"/>
        <end position="26"/>
    </location>
</feature>
<dbReference type="EMBL" id="FOOX01000003">
    <property type="protein sequence ID" value="SFG25357.1"/>
    <property type="molecule type" value="Genomic_DNA"/>
</dbReference>
<dbReference type="AlphaFoldDB" id="A0A1I2QGJ4"/>
<dbReference type="Pfam" id="PF00395">
    <property type="entry name" value="SLH"/>
    <property type="match status" value="2"/>
</dbReference>
<dbReference type="Pfam" id="PF01841">
    <property type="entry name" value="Transglut_core"/>
    <property type="match status" value="1"/>
</dbReference>
<dbReference type="PROSITE" id="PS51272">
    <property type="entry name" value="SLH"/>
    <property type="match status" value="2"/>
</dbReference>
<dbReference type="OrthoDB" id="2112962at2"/>
<organism evidence="4 5">
    <name type="scientific">Desulfotruncus arcticus DSM 17038</name>
    <dbReference type="NCBI Taxonomy" id="1121424"/>
    <lineage>
        <taxon>Bacteria</taxon>
        <taxon>Bacillati</taxon>
        <taxon>Bacillota</taxon>
        <taxon>Clostridia</taxon>
        <taxon>Eubacteriales</taxon>
        <taxon>Desulfallaceae</taxon>
        <taxon>Desulfotruncus</taxon>
    </lineage>
</organism>
<gene>
    <name evidence="4" type="ORF">SAMN05660649_01154</name>
</gene>
<evidence type="ECO:0000259" key="3">
    <source>
        <dbReference type="PROSITE" id="PS51272"/>
    </source>
</evidence>
<feature type="domain" description="SLH" evidence="3">
    <location>
        <begin position="24"/>
        <end position="87"/>
    </location>
</feature>
<keyword evidence="5" id="KW-1185">Reference proteome</keyword>
<proteinExistence type="predicted"/>
<dbReference type="PANTHER" id="PTHR43308:SF5">
    <property type="entry name" value="S-LAYER PROTEIN _ PEPTIDOGLYCAN ENDO-BETA-N-ACETYLGLUCOSAMINIDASE"/>
    <property type="match status" value="1"/>
</dbReference>
<keyword evidence="2" id="KW-0732">Signal</keyword>
<evidence type="ECO:0000256" key="1">
    <source>
        <dbReference type="ARBA" id="ARBA00022737"/>
    </source>
</evidence>
<sequence length="418" mass="46800">MGRLKKALSMVAALTIFFLMLPQALASGFPDTKGHWAEPEIKTMAEKGIIGGYPDGNFYPSKNVSRRELAKIVFSLFPQATGLETGKVATYPDYPDVSQGWGQNYLQAAELFLPGYTDGTFKPDQPATRHEVALLALTSSLINNNKYRMDDNKLIIEMPLPDSSSWKTLVGFREFQDLPEKYSKSTAYFQDDPYKTDFYQFAGYFYSDLNPEALLAGKKILTGYGDGRLSLDNGVTRAETVVIINRILAADFSNSDKFLLEPAGKVYRTRTVRVNAAGANSELDQLGLFYKNKYQDPLTRARMVYNFMIHSFNYDWEAREGVSSYAVQGVSEVMNSGRALEQELAQFYATLAGKAGLQAITVSGKAINSGDTGDHTWVELNLAGKKIEVDPTYGVCTGDLFFNNFDYWRNQGYQWNRK</sequence>
<name>A0A1I2QGJ4_9FIRM</name>
<feature type="chain" id="PRO_5011498548" evidence="2">
    <location>
        <begin position="27"/>
        <end position="418"/>
    </location>
</feature>
<dbReference type="InterPro" id="IPR002931">
    <property type="entry name" value="Transglutaminase-like"/>
</dbReference>
<evidence type="ECO:0000313" key="4">
    <source>
        <dbReference type="EMBL" id="SFG25357.1"/>
    </source>
</evidence>
<dbReference type="RefSeq" id="WP_092469594.1">
    <property type="nucleotide sequence ID" value="NZ_FOOX01000003.1"/>
</dbReference>
<keyword evidence="1" id="KW-0677">Repeat</keyword>
<dbReference type="InterPro" id="IPR051465">
    <property type="entry name" value="Cell_Envelope_Struct_Comp"/>
</dbReference>